<name>A0A931ARC0_9FIRM</name>
<reference evidence="5" key="1">
    <citation type="submission" date="2020-11" db="EMBL/GenBank/DDBJ databases">
        <title>Halonatronomonas betainensis gen. nov., sp. nov. a novel haloalkaliphilic representative of the family Halanaerobiacae capable of betaine degradation.</title>
        <authorList>
            <person name="Boltyanskaya Y."/>
            <person name="Kevbrin V."/>
            <person name="Detkova E."/>
            <person name="Grouzdev D.S."/>
            <person name="Koziaeva V."/>
            <person name="Zhilina T."/>
        </authorList>
    </citation>
    <scope>NUCLEOTIDE SEQUENCE</scope>
    <source>
        <strain evidence="5">Z-7014</strain>
    </source>
</reference>
<feature type="domain" description="4Fe-4S ferredoxin-type" evidence="4">
    <location>
        <begin position="5"/>
        <end position="34"/>
    </location>
</feature>
<proteinExistence type="predicted"/>
<sequence>MVKDKKVVFDEERCKGCKLCVGVCPVNIIEMAEDRINSHGFHPAEVKDENQDDCISCKQCYQMCPDVCITLYK</sequence>
<evidence type="ECO:0000313" key="5">
    <source>
        <dbReference type="EMBL" id="MBF8437542.1"/>
    </source>
</evidence>
<gene>
    <name evidence="5" type="ORF">I0Q91_10645</name>
</gene>
<keyword evidence="2" id="KW-0408">Iron</keyword>
<accession>A0A931ARC0</accession>
<dbReference type="SUPFAM" id="SSF54862">
    <property type="entry name" value="4Fe-4S ferredoxins"/>
    <property type="match status" value="1"/>
</dbReference>
<dbReference type="Gene3D" id="3.30.70.20">
    <property type="match status" value="1"/>
</dbReference>
<feature type="domain" description="4Fe-4S ferredoxin-type" evidence="4">
    <location>
        <begin position="42"/>
        <end position="73"/>
    </location>
</feature>
<organism evidence="5 6">
    <name type="scientific">Halonatronomonas betaini</name>
    <dbReference type="NCBI Taxonomy" id="2778430"/>
    <lineage>
        <taxon>Bacteria</taxon>
        <taxon>Bacillati</taxon>
        <taxon>Bacillota</taxon>
        <taxon>Clostridia</taxon>
        <taxon>Halanaerobiales</taxon>
        <taxon>Halarsenatibacteraceae</taxon>
        <taxon>Halonatronomonas</taxon>
    </lineage>
</organism>
<dbReference type="PANTHER" id="PTHR43122">
    <property type="entry name" value="FERREDOXIN SUBUNIT OF PYRUVATE:FLAVODOXIN OXIDOREDUCTASE-RELATED"/>
    <property type="match status" value="1"/>
</dbReference>
<evidence type="ECO:0000256" key="2">
    <source>
        <dbReference type="ARBA" id="ARBA00023004"/>
    </source>
</evidence>
<dbReference type="Pfam" id="PF12838">
    <property type="entry name" value="Fer4_7"/>
    <property type="match status" value="1"/>
</dbReference>
<dbReference type="PROSITE" id="PS00198">
    <property type="entry name" value="4FE4S_FER_1"/>
    <property type="match status" value="2"/>
</dbReference>
<comment type="caution">
    <text evidence="5">The sequence shown here is derived from an EMBL/GenBank/DDBJ whole genome shotgun (WGS) entry which is preliminary data.</text>
</comment>
<keyword evidence="6" id="KW-1185">Reference proteome</keyword>
<evidence type="ECO:0000256" key="1">
    <source>
        <dbReference type="ARBA" id="ARBA00022723"/>
    </source>
</evidence>
<dbReference type="AlphaFoldDB" id="A0A931ARC0"/>
<dbReference type="PROSITE" id="PS51379">
    <property type="entry name" value="4FE4S_FER_2"/>
    <property type="match status" value="2"/>
</dbReference>
<dbReference type="Gene3D" id="3.30.70.3270">
    <property type="match status" value="1"/>
</dbReference>
<dbReference type="EMBL" id="JADPIE010000006">
    <property type="protein sequence ID" value="MBF8437542.1"/>
    <property type="molecule type" value="Genomic_DNA"/>
</dbReference>
<dbReference type="InterPro" id="IPR017896">
    <property type="entry name" value="4Fe4S_Fe-S-bd"/>
</dbReference>
<evidence type="ECO:0000313" key="6">
    <source>
        <dbReference type="Proteomes" id="UP000621436"/>
    </source>
</evidence>
<dbReference type="PANTHER" id="PTHR43122:SF2">
    <property type="entry name" value="FERREDOXIN SUBUNIT OF PYRUVATE:FLAVODOXIN OXIDOREDUCTASE"/>
    <property type="match status" value="1"/>
</dbReference>
<keyword evidence="3" id="KW-0411">Iron-sulfur</keyword>
<dbReference type="RefSeq" id="WP_270454536.1">
    <property type="nucleotide sequence ID" value="NZ_JADPIE010000006.1"/>
</dbReference>
<evidence type="ECO:0000256" key="3">
    <source>
        <dbReference type="ARBA" id="ARBA00023014"/>
    </source>
</evidence>
<dbReference type="Proteomes" id="UP000621436">
    <property type="component" value="Unassembled WGS sequence"/>
</dbReference>
<evidence type="ECO:0000259" key="4">
    <source>
        <dbReference type="PROSITE" id="PS51379"/>
    </source>
</evidence>
<keyword evidence="1" id="KW-0479">Metal-binding</keyword>
<dbReference type="GO" id="GO:0051536">
    <property type="term" value="F:iron-sulfur cluster binding"/>
    <property type="evidence" value="ECO:0007669"/>
    <property type="project" value="UniProtKB-KW"/>
</dbReference>
<dbReference type="InterPro" id="IPR017900">
    <property type="entry name" value="4Fe4S_Fe_S_CS"/>
</dbReference>
<dbReference type="GO" id="GO:0046872">
    <property type="term" value="F:metal ion binding"/>
    <property type="evidence" value="ECO:0007669"/>
    <property type="project" value="UniProtKB-KW"/>
</dbReference>
<protein>
    <submittedName>
        <fullName evidence="5">4Fe-4S binding protein</fullName>
    </submittedName>
</protein>